<evidence type="ECO:0000256" key="1">
    <source>
        <dbReference type="PROSITE-ProRule" id="PRU00047"/>
    </source>
</evidence>
<dbReference type="PANTHER" id="PTHR23095:SF53">
    <property type="entry name" value="ZINC FINGER CCHC DOMAIN-CONTAINING PROTEIN 12-LIKE"/>
    <property type="match status" value="1"/>
</dbReference>
<keyword evidence="1" id="KW-0479">Metal-binding</keyword>
<feature type="compositionally biased region" description="Basic and acidic residues" evidence="2">
    <location>
        <begin position="120"/>
        <end position="137"/>
    </location>
</feature>
<feature type="region of interest" description="Disordered" evidence="2">
    <location>
        <begin position="433"/>
        <end position="474"/>
    </location>
</feature>
<sequence length="528" mass="58680">MVNVTDAQSLFCGQTVVEFEHGSSLTALEALPLPYRKHCQENPEIVYQIQSLAKVYSDSCGSTTTKSYLSELKQLAKLSGKEFADILKDELSRISDSVTDQPVLDVDPLLDSQRPSPPCEPKEVSSNEFQRDSHRFPENAGVSPQTTEVPASTFTANATRPSVLSASHLTTPEVQRVVVEHVVRSGELASQLHSPLKLKPFSGRVPHQNFEADYDTWRATVNLYLNDPVISDAQVVRKIIESLSPPASNIIKPLGPLAPPQAYLDVLDSAFAAVGDGDELFAAFLNLNQNSGEKPSDYLHRLQTALMSVIKSNGIAAVESDKQLLRQFCRGCWNNSLISNLQLEQRKQNPPTFPEFLLLLRTEEDRQIAKNNRMRQHLGATRVKSQPSVQVGCNPCLVDPDLPVGNVYIPSKAVEPLQKQIAKLQTQVAKLLARSEGKETQTKPPKRDKYKHTDREPDIKAIRPSKPSASTSRPKPWYCFKCGEDNHIAASCSKEPNPVLVQTKRKELREKQHAWDMQNAALEGQDLN</sequence>
<comment type="caution">
    <text evidence="4">The sequence shown here is derived from an EMBL/GenBank/DDBJ whole genome shotgun (WGS) entry which is preliminary data.</text>
</comment>
<keyword evidence="5" id="KW-1185">Reference proteome</keyword>
<organism evidence="4 5">
    <name type="scientific">Cirrhinus molitorella</name>
    <name type="common">mud carp</name>
    <dbReference type="NCBI Taxonomy" id="172907"/>
    <lineage>
        <taxon>Eukaryota</taxon>
        <taxon>Metazoa</taxon>
        <taxon>Chordata</taxon>
        <taxon>Craniata</taxon>
        <taxon>Vertebrata</taxon>
        <taxon>Euteleostomi</taxon>
        <taxon>Actinopterygii</taxon>
        <taxon>Neopterygii</taxon>
        <taxon>Teleostei</taxon>
        <taxon>Ostariophysi</taxon>
        <taxon>Cypriniformes</taxon>
        <taxon>Cyprinidae</taxon>
        <taxon>Labeoninae</taxon>
        <taxon>Labeonini</taxon>
        <taxon>Cirrhinus</taxon>
    </lineage>
</organism>
<reference evidence="4 5" key="1">
    <citation type="submission" date="2023-09" db="EMBL/GenBank/DDBJ databases">
        <authorList>
            <person name="Wang M."/>
        </authorList>
    </citation>
    <scope>NUCLEOTIDE SEQUENCE [LARGE SCALE GENOMIC DNA]</scope>
    <source>
        <strain evidence="4">GT-2023</strain>
        <tissue evidence="4">Liver</tissue>
    </source>
</reference>
<dbReference type="PROSITE" id="PS50158">
    <property type="entry name" value="ZF_CCHC"/>
    <property type="match status" value="1"/>
</dbReference>
<feature type="region of interest" description="Disordered" evidence="2">
    <location>
        <begin position="102"/>
        <end position="149"/>
    </location>
</feature>
<feature type="compositionally biased region" description="Low complexity" evidence="2">
    <location>
        <begin position="102"/>
        <end position="111"/>
    </location>
</feature>
<feature type="domain" description="CCHC-type" evidence="3">
    <location>
        <begin position="479"/>
        <end position="494"/>
    </location>
</feature>
<keyword evidence="1" id="KW-0863">Zinc-finger</keyword>
<dbReference type="InterPro" id="IPR001878">
    <property type="entry name" value="Znf_CCHC"/>
</dbReference>
<dbReference type="Pfam" id="PF14893">
    <property type="entry name" value="PNMA"/>
    <property type="match status" value="1"/>
</dbReference>
<dbReference type="InterPro" id="IPR048270">
    <property type="entry name" value="PNMA_C"/>
</dbReference>
<accession>A0ABR3N893</accession>
<evidence type="ECO:0000256" key="2">
    <source>
        <dbReference type="SAM" id="MobiDB-lite"/>
    </source>
</evidence>
<feature type="compositionally biased region" description="Basic and acidic residues" evidence="2">
    <location>
        <begin position="433"/>
        <end position="461"/>
    </location>
</feature>
<dbReference type="Proteomes" id="UP001558613">
    <property type="component" value="Unassembled WGS sequence"/>
</dbReference>
<protein>
    <recommendedName>
        <fullName evidence="3">CCHC-type domain-containing protein</fullName>
    </recommendedName>
</protein>
<dbReference type="PANTHER" id="PTHR23095">
    <property type="entry name" value="PARANEOPLASTIC ANTIGEN"/>
    <property type="match status" value="1"/>
</dbReference>
<proteinExistence type="predicted"/>
<evidence type="ECO:0000313" key="4">
    <source>
        <dbReference type="EMBL" id="KAL1273135.1"/>
    </source>
</evidence>
<evidence type="ECO:0000259" key="3">
    <source>
        <dbReference type="PROSITE" id="PS50158"/>
    </source>
</evidence>
<keyword evidence="1" id="KW-0862">Zinc</keyword>
<dbReference type="InterPro" id="IPR026523">
    <property type="entry name" value="PNMA"/>
</dbReference>
<evidence type="ECO:0000313" key="5">
    <source>
        <dbReference type="Proteomes" id="UP001558613"/>
    </source>
</evidence>
<dbReference type="EMBL" id="JAYMGO010000006">
    <property type="protein sequence ID" value="KAL1273135.1"/>
    <property type="molecule type" value="Genomic_DNA"/>
</dbReference>
<name>A0ABR3N893_9TELE</name>
<gene>
    <name evidence="4" type="ORF">QQF64_028997</name>
</gene>